<dbReference type="AlphaFoldDB" id="G8LLB6"/>
<dbReference type="KEGG" id="eec:EcWSU1_01831"/>
<accession>G8LLB6</accession>
<feature type="compositionally biased region" description="Basic residues" evidence="1">
    <location>
        <begin position="1"/>
        <end position="12"/>
    </location>
</feature>
<name>G8LLB6_9ENTR</name>
<evidence type="ECO:0000313" key="2">
    <source>
        <dbReference type="EMBL" id="AEW73270.1"/>
    </source>
</evidence>
<organism evidence="2 3">
    <name type="scientific">Enterobacter ludwigii</name>
    <dbReference type="NCBI Taxonomy" id="299767"/>
    <lineage>
        <taxon>Bacteria</taxon>
        <taxon>Pseudomonadati</taxon>
        <taxon>Pseudomonadota</taxon>
        <taxon>Gammaproteobacteria</taxon>
        <taxon>Enterobacterales</taxon>
        <taxon>Enterobacteriaceae</taxon>
        <taxon>Enterobacter</taxon>
        <taxon>Enterobacter cloacae complex</taxon>
    </lineage>
</organism>
<dbReference type="EMBL" id="CP002886">
    <property type="protein sequence ID" value="AEW73270.1"/>
    <property type="molecule type" value="Genomic_DNA"/>
</dbReference>
<evidence type="ECO:0000313" key="3">
    <source>
        <dbReference type="Proteomes" id="UP000007838"/>
    </source>
</evidence>
<feature type="region of interest" description="Disordered" evidence="1">
    <location>
        <begin position="1"/>
        <end position="25"/>
    </location>
</feature>
<protein>
    <submittedName>
        <fullName evidence="2">Uncharacterized protein</fullName>
    </submittedName>
</protein>
<dbReference type="Proteomes" id="UP000007838">
    <property type="component" value="Chromosome"/>
</dbReference>
<evidence type="ECO:0000256" key="1">
    <source>
        <dbReference type="SAM" id="MobiDB-lite"/>
    </source>
</evidence>
<reference evidence="2 3" key="1">
    <citation type="journal article" date="2011" name="Stand. Genomic Sci.">
        <title>Complete genome of the onion pathogen Enterobacter cloacae EcWSU1.</title>
        <authorList>
            <person name="Humann J.L."/>
            <person name="Wildung M."/>
            <person name="Cheng C.H."/>
            <person name="Lee T."/>
            <person name="Stewart J.E."/>
            <person name="Drew J.C."/>
            <person name="Triplett E.W."/>
            <person name="Main D."/>
            <person name="Schroeder B.K."/>
        </authorList>
    </citation>
    <scope>NUCLEOTIDE SEQUENCE [LARGE SCALE GENOMIC DNA]</scope>
    <source>
        <strain evidence="2 3">EcWSU1</strain>
    </source>
</reference>
<proteinExistence type="predicted"/>
<gene>
    <name evidence="2" type="ORF">EcWSU1_01831</name>
</gene>
<sequence length="359" mass="38872">MTIPRQGHKQSQSRHPPGRQFSAVWPRTSPAAGRRAGRAIFSCGQPFSGQGVDLAAPLTLLWFTFAALTVQLSDLRPVGGEELQAGDVPVSGGFTRHPCFGDGRIPQMQGKGWVEDVEPAFHRDDVFHHAGKDLHAAAVADEDHHFIPLQADRFQQLCQSGVVYPAGQIVTHQTKRLLAAQIVALQQAEELMHVGHGAPLLINEGGISLFVVGRDIGMLQCQWRIIGKDKARKQVAPGRNIGVIGRVNFQQGIALKVEELNALTLTAGGGFTDVERARPLVEKQAQIQRPRIQYQPGVAAKVLMRKRAHLLVNCIVVTTDAFGLAHGFQRADDFADVAVQAPGVVAHAGEGQLCFADVH</sequence>
<dbReference type="HOGENOM" id="CLU_771044_0_0_6"/>